<keyword evidence="1" id="KW-0175">Coiled coil</keyword>
<gene>
    <name evidence="2" type="ORF">CODIS_17450</name>
</gene>
<reference evidence="2 3" key="1">
    <citation type="submission" date="2016-06" db="EMBL/GenBank/DDBJ databases">
        <title>Genome sequence of endosymbiont of Candidatus Endolucinida thiodiazotropha.</title>
        <authorList>
            <person name="Poehlein A."/>
            <person name="Koenig S."/>
            <person name="Heiden S.E."/>
            <person name="Thuermer A."/>
            <person name="Voget S."/>
            <person name="Daniel R."/>
            <person name="Markert S."/>
            <person name="Gros O."/>
            <person name="Schweder T."/>
        </authorList>
    </citation>
    <scope>NUCLEOTIDE SEQUENCE [LARGE SCALE GENOMIC DNA]</scope>
    <source>
        <strain evidence="2 3">COS</strain>
    </source>
</reference>
<organism evidence="2 3">
    <name type="scientific">Candidatus Thiodiazotropha endolucinida</name>
    <dbReference type="NCBI Taxonomy" id="1655433"/>
    <lineage>
        <taxon>Bacteria</taxon>
        <taxon>Pseudomonadati</taxon>
        <taxon>Pseudomonadota</taxon>
        <taxon>Gammaproteobacteria</taxon>
        <taxon>Chromatiales</taxon>
        <taxon>Sedimenticolaceae</taxon>
        <taxon>Candidatus Thiodiazotropha</taxon>
    </lineage>
</organism>
<comment type="caution">
    <text evidence="2">The sequence shown here is derived from an EMBL/GenBank/DDBJ whole genome shotgun (WGS) entry which is preliminary data.</text>
</comment>
<name>A0A7Z1AFY7_9GAMM</name>
<feature type="coiled-coil region" evidence="1">
    <location>
        <begin position="26"/>
        <end position="53"/>
    </location>
</feature>
<dbReference type="NCBIfam" id="TIGR02449">
    <property type="entry name" value="TIGR02449 family protein"/>
    <property type="match status" value="1"/>
</dbReference>
<dbReference type="RefSeq" id="WP_417903655.1">
    <property type="nucleotide sequence ID" value="NZ_MARB01000008.1"/>
</dbReference>
<sequence length="89" mass="10349">MTRLYLTTILLAMTEKETQNPADLDLRKLEIRVEELIRACSYLKDENKSLRARQDNLVSERAALIEKTELARARVEAMITRLKSMETPQ</sequence>
<dbReference type="Proteomes" id="UP000094769">
    <property type="component" value="Unassembled WGS sequence"/>
</dbReference>
<protein>
    <recommendedName>
        <fullName evidence="4">TIGR02449 family protein</fullName>
    </recommendedName>
</protein>
<dbReference type="EMBL" id="MARB01000008">
    <property type="protein sequence ID" value="ODJ87973.1"/>
    <property type="molecule type" value="Genomic_DNA"/>
</dbReference>
<dbReference type="AlphaFoldDB" id="A0A7Z1AFY7"/>
<keyword evidence="3" id="KW-1185">Reference proteome</keyword>
<dbReference type="InterPro" id="IPR012662">
    <property type="entry name" value="CHP02449"/>
</dbReference>
<evidence type="ECO:0008006" key="4">
    <source>
        <dbReference type="Google" id="ProtNLM"/>
    </source>
</evidence>
<accession>A0A7Z1AFY7</accession>
<proteinExistence type="predicted"/>
<evidence type="ECO:0000256" key="1">
    <source>
        <dbReference type="SAM" id="Coils"/>
    </source>
</evidence>
<evidence type="ECO:0000313" key="2">
    <source>
        <dbReference type="EMBL" id="ODJ87973.1"/>
    </source>
</evidence>
<evidence type="ECO:0000313" key="3">
    <source>
        <dbReference type="Proteomes" id="UP000094769"/>
    </source>
</evidence>